<evidence type="ECO:0000256" key="1">
    <source>
        <dbReference type="SAM" id="Phobius"/>
    </source>
</evidence>
<dbReference type="OrthoDB" id="952577at2"/>
<dbReference type="EMBL" id="MPPL01000001">
    <property type="protein sequence ID" value="OKS88454.1"/>
    <property type="molecule type" value="Genomic_DNA"/>
</dbReference>
<keyword evidence="1" id="KW-1133">Transmembrane helix</keyword>
<keyword evidence="3" id="KW-1185">Reference proteome</keyword>
<keyword evidence="1" id="KW-0812">Transmembrane</keyword>
<evidence type="ECO:0000313" key="3">
    <source>
        <dbReference type="Proteomes" id="UP000186720"/>
    </source>
</evidence>
<reference evidence="2 3" key="1">
    <citation type="submission" date="2016-11" db="EMBL/GenBank/DDBJ databases">
        <title>Whole Genome Sequencing of Mucilaginibacter polytrichastri RG4-7(T) isolated from the moss sample.</title>
        <authorList>
            <person name="Li Y."/>
        </authorList>
    </citation>
    <scope>NUCLEOTIDE SEQUENCE [LARGE SCALE GENOMIC DNA]</scope>
    <source>
        <strain evidence="2 3">RG4-7</strain>
    </source>
</reference>
<proteinExistence type="predicted"/>
<dbReference type="AlphaFoldDB" id="A0A1Q6A356"/>
<dbReference type="STRING" id="1302689.RG47T_3921"/>
<organism evidence="2 3">
    <name type="scientific">Mucilaginibacter polytrichastri</name>
    <dbReference type="NCBI Taxonomy" id="1302689"/>
    <lineage>
        <taxon>Bacteria</taxon>
        <taxon>Pseudomonadati</taxon>
        <taxon>Bacteroidota</taxon>
        <taxon>Sphingobacteriia</taxon>
        <taxon>Sphingobacteriales</taxon>
        <taxon>Sphingobacteriaceae</taxon>
        <taxon>Mucilaginibacter</taxon>
    </lineage>
</organism>
<evidence type="ECO:0000313" key="2">
    <source>
        <dbReference type="EMBL" id="OKS88454.1"/>
    </source>
</evidence>
<sequence>MNIQNYIDSGILEIYVLGSASEAETQELLDYKEKFPEVKQALFELETDMERIAQQMAIKPPPTTWLKIQENLNELIEMPEPEPLRLKQLGEPQEPYQKKRDQQFIEVESESSQMRLHKSWRWVFAAVFVLSKIFLGCTIYFYLENRQINRELQELRTEVKQLQSK</sequence>
<dbReference type="Proteomes" id="UP000186720">
    <property type="component" value="Unassembled WGS sequence"/>
</dbReference>
<dbReference type="RefSeq" id="WP_074491029.1">
    <property type="nucleotide sequence ID" value="NZ_FPAM01000011.1"/>
</dbReference>
<feature type="transmembrane region" description="Helical" evidence="1">
    <location>
        <begin position="122"/>
        <end position="143"/>
    </location>
</feature>
<comment type="caution">
    <text evidence="2">The sequence shown here is derived from an EMBL/GenBank/DDBJ whole genome shotgun (WGS) entry which is preliminary data.</text>
</comment>
<gene>
    <name evidence="2" type="ORF">RG47T_3921</name>
</gene>
<name>A0A1Q6A356_9SPHI</name>
<keyword evidence="1" id="KW-0472">Membrane</keyword>
<accession>A0A1Q6A356</accession>
<protein>
    <submittedName>
        <fullName evidence="2">Uncharacterized protein</fullName>
    </submittedName>
</protein>